<sequence length="154" mass="18037">MAAKEKISSDINIRNKKAGFEFQFLENFTAGMVLKGTEIKAIRQGKVNFQDAFCFFKGNELYVKNMHISIYTEGSYYNHEPLRDRKLLLNKKELRKLLIKGDEKGLTIIPVRLFVNDRGFAKLEIALGKGKKLYDKREDIKAKDVRRELERDRY</sequence>
<dbReference type="CDD" id="cd09294">
    <property type="entry name" value="SmpB"/>
    <property type="match status" value="1"/>
</dbReference>
<comment type="caution">
    <text evidence="4">The sequence shown here is derived from an EMBL/GenBank/DDBJ whole genome shotgun (WGS) entry which is preliminary data.</text>
</comment>
<dbReference type="GO" id="GO:0003723">
    <property type="term" value="F:RNA binding"/>
    <property type="evidence" value="ECO:0007669"/>
    <property type="project" value="UniProtKB-UniRule"/>
</dbReference>
<organism evidence="4 5">
    <name type="scientific">Sporocytophaga myxococcoides</name>
    <dbReference type="NCBI Taxonomy" id="153721"/>
    <lineage>
        <taxon>Bacteria</taxon>
        <taxon>Pseudomonadati</taxon>
        <taxon>Bacteroidota</taxon>
        <taxon>Cytophagia</taxon>
        <taxon>Cytophagales</taxon>
        <taxon>Cytophagaceae</taxon>
        <taxon>Sporocytophaga</taxon>
    </lineage>
</organism>
<dbReference type="NCBIfam" id="NF003843">
    <property type="entry name" value="PRK05422.1"/>
    <property type="match status" value="1"/>
</dbReference>
<name>A0A098LEQ3_9BACT</name>
<dbReference type="EMBL" id="BBLT01000004">
    <property type="protein sequence ID" value="GAL84907.1"/>
    <property type="molecule type" value="Genomic_DNA"/>
</dbReference>
<dbReference type="PROSITE" id="PS01317">
    <property type="entry name" value="SSRP"/>
    <property type="match status" value="1"/>
</dbReference>
<dbReference type="Pfam" id="PF01668">
    <property type="entry name" value="SmpB"/>
    <property type="match status" value="1"/>
</dbReference>
<dbReference type="STRING" id="153721.MYP_2135"/>
<reference evidence="4 5" key="1">
    <citation type="submission" date="2014-09" db="EMBL/GenBank/DDBJ databases">
        <title>Sporocytophaga myxococcoides PG-01 genome sequencing.</title>
        <authorList>
            <person name="Liu L."/>
            <person name="Gao P.J."/>
            <person name="Chen G.J."/>
            <person name="Wang L.S."/>
        </authorList>
    </citation>
    <scope>NUCLEOTIDE SEQUENCE [LARGE SCALE GENOMIC DNA]</scope>
    <source>
        <strain evidence="4 5">PG-01</strain>
    </source>
</reference>
<dbReference type="RefSeq" id="WP_045462708.1">
    <property type="nucleotide sequence ID" value="NZ_BBLT01000004.1"/>
</dbReference>
<dbReference type="HAMAP" id="MF_00023">
    <property type="entry name" value="SmpB"/>
    <property type="match status" value="1"/>
</dbReference>
<evidence type="ECO:0000313" key="5">
    <source>
        <dbReference type="Proteomes" id="UP000030185"/>
    </source>
</evidence>
<proteinExistence type="inferred from homology"/>
<keyword evidence="5" id="KW-1185">Reference proteome</keyword>
<dbReference type="PANTHER" id="PTHR30308">
    <property type="entry name" value="TMRNA-BINDING COMPONENT OF TRANS-TRANSLATION TAGGING COMPLEX"/>
    <property type="match status" value="1"/>
</dbReference>
<evidence type="ECO:0000256" key="3">
    <source>
        <dbReference type="HAMAP-Rule" id="MF_00023"/>
    </source>
</evidence>
<dbReference type="SUPFAM" id="SSF74982">
    <property type="entry name" value="Small protein B (SmpB)"/>
    <property type="match status" value="1"/>
</dbReference>
<gene>
    <name evidence="3" type="primary">smpB</name>
    <name evidence="4" type="ORF">MYP_2135</name>
</gene>
<comment type="similarity">
    <text evidence="3">Belongs to the SmpB family.</text>
</comment>
<dbReference type="GO" id="GO:0005829">
    <property type="term" value="C:cytosol"/>
    <property type="evidence" value="ECO:0007669"/>
    <property type="project" value="TreeGrafter"/>
</dbReference>
<evidence type="ECO:0000256" key="1">
    <source>
        <dbReference type="ARBA" id="ARBA00022490"/>
    </source>
</evidence>
<dbReference type="GO" id="GO:0070930">
    <property type="term" value="P:trans-translation-dependent protein tagging"/>
    <property type="evidence" value="ECO:0007669"/>
    <property type="project" value="TreeGrafter"/>
</dbReference>
<dbReference type="InterPro" id="IPR023620">
    <property type="entry name" value="SmpB"/>
</dbReference>
<dbReference type="AlphaFoldDB" id="A0A098LEQ3"/>
<evidence type="ECO:0000313" key="4">
    <source>
        <dbReference type="EMBL" id="GAL84907.1"/>
    </source>
</evidence>
<keyword evidence="4" id="KW-0238">DNA-binding</keyword>
<dbReference type="InterPro" id="IPR000037">
    <property type="entry name" value="SsrA-bd_prot"/>
</dbReference>
<protein>
    <recommendedName>
        <fullName evidence="3">SsrA-binding protein</fullName>
    </recommendedName>
    <alternativeName>
        <fullName evidence="3">Small protein B</fullName>
    </alternativeName>
</protein>
<dbReference type="InterPro" id="IPR020081">
    <property type="entry name" value="SsrA-bd_prot_CS"/>
</dbReference>
<keyword evidence="2 3" id="KW-0694">RNA-binding</keyword>
<comment type="function">
    <text evidence="3">Required for rescue of stalled ribosomes mediated by trans-translation. Binds to transfer-messenger RNA (tmRNA), required for stable association of tmRNA with ribosomes. tmRNA and SmpB together mimic tRNA shape, replacing the anticodon stem-loop with SmpB. tmRNA is encoded by the ssrA gene; the 2 termini fold to resemble tRNA(Ala) and it encodes a 'tag peptide', a short internal open reading frame. During trans-translation Ala-aminoacylated tmRNA acts like a tRNA, entering the A-site of stalled ribosomes, displacing the stalled mRNA. The ribosome then switches to translate the ORF on the tmRNA; the nascent peptide is terminated with the 'tag peptide' encoded by the tmRNA and targeted for degradation. The ribosome is freed to recommence translation, which seems to be the essential function of trans-translation.</text>
</comment>
<dbReference type="GO" id="GO:0070929">
    <property type="term" value="P:trans-translation"/>
    <property type="evidence" value="ECO:0007669"/>
    <property type="project" value="UniProtKB-UniRule"/>
</dbReference>
<dbReference type="PANTHER" id="PTHR30308:SF2">
    <property type="entry name" value="SSRA-BINDING PROTEIN"/>
    <property type="match status" value="1"/>
</dbReference>
<dbReference type="Gene3D" id="2.40.280.10">
    <property type="match status" value="1"/>
</dbReference>
<comment type="subcellular location">
    <subcellularLocation>
        <location evidence="3">Cytoplasm</location>
    </subcellularLocation>
    <text evidence="3">The tmRNA-SmpB complex associates with stalled 70S ribosomes.</text>
</comment>
<evidence type="ECO:0000256" key="2">
    <source>
        <dbReference type="ARBA" id="ARBA00022884"/>
    </source>
</evidence>
<dbReference type="GO" id="GO:0003677">
    <property type="term" value="F:DNA binding"/>
    <property type="evidence" value="ECO:0007669"/>
    <property type="project" value="UniProtKB-KW"/>
</dbReference>
<dbReference type="NCBIfam" id="TIGR00086">
    <property type="entry name" value="smpB"/>
    <property type="match status" value="1"/>
</dbReference>
<accession>A0A098LEQ3</accession>
<keyword evidence="1 3" id="KW-0963">Cytoplasm</keyword>
<dbReference type="Proteomes" id="UP000030185">
    <property type="component" value="Unassembled WGS sequence"/>
</dbReference>
<dbReference type="eggNOG" id="COG0691">
    <property type="taxonomic scope" value="Bacteria"/>
</dbReference>
<dbReference type="OrthoDB" id="9805462at2"/>